<gene>
    <name evidence="3" type="ORF">Pla52n_50490</name>
</gene>
<keyword evidence="4" id="KW-1185">Reference proteome</keyword>
<keyword evidence="2" id="KW-0812">Transmembrane</keyword>
<dbReference type="AlphaFoldDB" id="A0A5C6AK02"/>
<evidence type="ECO:0000313" key="3">
    <source>
        <dbReference type="EMBL" id="TWT98533.1"/>
    </source>
</evidence>
<name>A0A5C6AK02_9BACT</name>
<evidence type="ECO:0000256" key="2">
    <source>
        <dbReference type="SAM" id="Phobius"/>
    </source>
</evidence>
<keyword evidence="2" id="KW-1133">Transmembrane helix</keyword>
<proteinExistence type="predicted"/>
<sequence>MLAYDDVLKPEVSVLRVVTRFRSAAVDQSVDLDLGKLTPLIDQRRNDGQFRTNHKNILCVGLRACVVSLRQRDRPFLCRSTFSTVCDLRLTFSQYGWWSSQSNTQRLNSPPRARPQPTVPGSESSAGCFRVGTKGSRRMDWVIETLVVIVGGVAFGAWSIVVAVVFNWSLPEVEDEDWDAASYYGDEFVESDGSPRADIGAVLRFGTLHCERDQSQRANRSSRILAAGRPGTRDH</sequence>
<keyword evidence="2" id="KW-0472">Membrane</keyword>
<feature type="region of interest" description="Disordered" evidence="1">
    <location>
        <begin position="101"/>
        <end position="126"/>
    </location>
</feature>
<protein>
    <submittedName>
        <fullName evidence="3">Uncharacterized protein</fullName>
    </submittedName>
</protein>
<evidence type="ECO:0000256" key="1">
    <source>
        <dbReference type="SAM" id="MobiDB-lite"/>
    </source>
</evidence>
<feature type="region of interest" description="Disordered" evidence="1">
    <location>
        <begin position="213"/>
        <end position="235"/>
    </location>
</feature>
<dbReference type="Proteomes" id="UP000320176">
    <property type="component" value="Unassembled WGS sequence"/>
</dbReference>
<organism evidence="3 4">
    <name type="scientific">Stieleria varia</name>
    <dbReference type="NCBI Taxonomy" id="2528005"/>
    <lineage>
        <taxon>Bacteria</taxon>
        <taxon>Pseudomonadati</taxon>
        <taxon>Planctomycetota</taxon>
        <taxon>Planctomycetia</taxon>
        <taxon>Pirellulales</taxon>
        <taxon>Pirellulaceae</taxon>
        <taxon>Stieleria</taxon>
    </lineage>
</organism>
<comment type="caution">
    <text evidence="3">The sequence shown here is derived from an EMBL/GenBank/DDBJ whole genome shotgun (WGS) entry which is preliminary data.</text>
</comment>
<accession>A0A5C6AK02</accession>
<dbReference type="EMBL" id="SJPN01000006">
    <property type="protein sequence ID" value="TWT98533.1"/>
    <property type="molecule type" value="Genomic_DNA"/>
</dbReference>
<evidence type="ECO:0000313" key="4">
    <source>
        <dbReference type="Proteomes" id="UP000320176"/>
    </source>
</evidence>
<feature type="transmembrane region" description="Helical" evidence="2">
    <location>
        <begin position="146"/>
        <end position="168"/>
    </location>
</feature>
<reference evidence="3 4" key="1">
    <citation type="submission" date="2019-02" db="EMBL/GenBank/DDBJ databases">
        <title>Deep-cultivation of Planctomycetes and their phenomic and genomic characterization uncovers novel biology.</title>
        <authorList>
            <person name="Wiegand S."/>
            <person name="Jogler M."/>
            <person name="Boedeker C."/>
            <person name="Pinto D."/>
            <person name="Vollmers J."/>
            <person name="Rivas-Marin E."/>
            <person name="Kohn T."/>
            <person name="Peeters S.H."/>
            <person name="Heuer A."/>
            <person name="Rast P."/>
            <person name="Oberbeckmann S."/>
            <person name="Bunk B."/>
            <person name="Jeske O."/>
            <person name="Meyerdierks A."/>
            <person name="Storesund J.E."/>
            <person name="Kallscheuer N."/>
            <person name="Luecker S."/>
            <person name="Lage O.M."/>
            <person name="Pohl T."/>
            <person name="Merkel B.J."/>
            <person name="Hornburger P."/>
            <person name="Mueller R.-W."/>
            <person name="Bruemmer F."/>
            <person name="Labrenz M."/>
            <person name="Spormann A.M."/>
            <person name="Op Den Camp H."/>
            <person name="Overmann J."/>
            <person name="Amann R."/>
            <person name="Jetten M.S.M."/>
            <person name="Mascher T."/>
            <person name="Medema M.H."/>
            <person name="Devos D.P."/>
            <person name="Kaster A.-K."/>
            <person name="Ovreas L."/>
            <person name="Rohde M."/>
            <person name="Galperin M.Y."/>
            <person name="Jogler C."/>
        </authorList>
    </citation>
    <scope>NUCLEOTIDE SEQUENCE [LARGE SCALE GENOMIC DNA]</scope>
    <source>
        <strain evidence="3 4">Pla52n</strain>
    </source>
</reference>